<keyword evidence="4" id="KW-1185">Reference proteome</keyword>
<dbReference type="Proteomes" id="UP000271098">
    <property type="component" value="Unassembled WGS sequence"/>
</dbReference>
<protein>
    <submittedName>
        <fullName evidence="5">GOLD domain-containing protein</fullName>
    </submittedName>
</protein>
<evidence type="ECO:0000259" key="2">
    <source>
        <dbReference type="Pfam" id="PF01105"/>
    </source>
</evidence>
<gene>
    <name evidence="3" type="ORF">GPUH_LOCUS21176</name>
</gene>
<feature type="signal peptide" evidence="1">
    <location>
        <begin position="1"/>
        <end position="18"/>
    </location>
</feature>
<dbReference type="InterPro" id="IPR036598">
    <property type="entry name" value="GOLD_dom_sf"/>
</dbReference>
<dbReference type="WBParaSite" id="GPUH_0002120201-mRNA-1">
    <property type="protein sequence ID" value="GPUH_0002120201-mRNA-1"/>
    <property type="gene ID" value="GPUH_0002120201"/>
</dbReference>
<evidence type="ECO:0000313" key="3">
    <source>
        <dbReference type="EMBL" id="VDN37668.1"/>
    </source>
</evidence>
<accession>A0A183EJN6</accession>
<organism evidence="5">
    <name type="scientific">Gongylonema pulchrum</name>
    <dbReference type="NCBI Taxonomy" id="637853"/>
    <lineage>
        <taxon>Eukaryota</taxon>
        <taxon>Metazoa</taxon>
        <taxon>Ecdysozoa</taxon>
        <taxon>Nematoda</taxon>
        <taxon>Chromadorea</taxon>
        <taxon>Rhabditida</taxon>
        <taxon>Spirurina</taxon>
        <taxon>Spiruromorpha</taxon>
        <taxon>Spiruroidea</taxon>
        <taxon>Gongylonematidae</taxon>
        <taxon>Gongylonema</taxon>
    </lineage>
</organism>
<evidence type="ECO:0000313" key="5">
    <source>
        <dbReference type="WBParaSite" id="GPUH_0002120201-mRNA-1"/>
    </source>
</evidence>
<dbReference type="InterPro" id="IPR009038">
    <property type="entry name" value="GOLD_dom"/>
</dbReference>
<sequence length="134" mass="15223">MVARRIAPILLLIWLTEADEYAYTVIVPAGKTECYSHAILDKKYRSFEIDYQVIAGGELDITFYITSPSGLRLINDLKHSDGTHSIQSEKRVFFELFLLDAAGQFLGGFDARINVAAEVLRTLDTHIDVFQRQR</sequence>
<keyword evidence="1" id="KW-0732">Signal</keyword>
<proteinExistence type="predicted"/>
<dbReference type="OrthoDB" id="5976732at2759"/>
<feature type="chain" id="PRO_5043139188" evidence="1">
    <location>
        <begin position="19"/>
        <end position="134"/>
    </location>
</feature>
<dbReference type="SUPFAM" id="SSF101576">
    <property type="entry name" value="Supernatant protein factor (SPF), C-terminal domain"/>
    <property type="match status" value="1"/>
</dbReference>
<evidence type="ECO:0000313" key="4">
    <source>
        <dbReference type="Proteomes" id="UP000271098"/>
    </source>
</evidence>
<reference evidence="3 4" key="2">
    <citation type="submission" date="2018-11" db="EMBL/GenBank/DDBJ databases">
        <authorList>
            <consortium name="Pathogen Informatics"/>
        </authorList>
    </citation>
    <scope>NUCLEOTIDE SEQUENCE [LARGE SCALE GENOMIC DNA]</scope>
</reference>
<reference evidence="5" key="1">
    <citation type="submission" date="2016-06" db="UniProtKB">
        <authorList>
            <consortium name="WormBaseParasite"/>
        </authorList>
    </citation>
    <scope>IDENTIFICATION</scope>
</reference>
<dbReference type="AlphaFoldDB" id="A0A183EJN6"/>
<dbReference type="Pfam" id="PF01105">
    <property type="entry name" value="EMP24_GP25L"/>
    <property type="match status" value="1"/>
</dbReference>
<evidence type="ECO:0000256" key="1">
    <source>
        <dbReference type="SAM" id="SignalP"/>
    </source>
</evidence>
<dbReference type="EMBL" id="UYRT01091988">
    <property type="protein sequence ID" value="VDN37668.1"/>
    <property type="molecule type" value="Genomic_DNA"/>
</dbReference>
<feature type="domain" description="GOLD" evidence="2">
    <location>
        <begin position="22"/>
        <end position="90"/>
    </location>
</feature>
<name>A0A183EJN6_9BILA</name>